<dbReference type="InterPro" id="IPR036188">
    <property type="entry name" value="FAD/NAD-bd_sf"/>
</dbReference>
<dbReference type="Gene3D" id="3.50.50.60">
    <property type="entry name" value="FAD/NAD(P)-binding domain"/>
    <property type="match status" value="2"/>
</dbReference>
<evidence type="ECO:0000259" key="1">
    <source>
        <dbReference type="Pfam" id="PF01593"/>
    </source>
</evidence>
<dbReference type="EMBL" id="CP015961">
    <property type="protein sequence ID" value="ANI90942.1"/>
    <property type="molecule type" value="Genomic_DNA"/>
</dbReference>
<name>A0A173LJP5_9ACTN</name>
<evidence type="ECO:0000313" key="2">
    <source>
        <dbReference type="EMBL" id="ANI90942.1"/>
    </source>
</evidence>
<accession>A0A173LJP5</accession>
<reference evidence="2 3" key="1">
    <citation type="submission" date="2016-06" db="EMBL/GenBank/DDBJ databases">
        <title>Complete genome sequence of a saline-alkali tolerant type strain Dietzia timorensis ID05-A0528T.</title>
        <authorList>
            <person name="Wu X."/>
        </authorList>
    </citation>
    <scope>NUCLEOTIDE SEQUENCE [LARGE SCALE GENOMIC DNA]</scope>
    <source>
        <strain evidence="2 3">ID05-A0528</strain>
    </source>
</reference>
<gene>
    <name evidence="2" type="ORF">BJL86_0131</name>
</gene>
<dbReference type="GO" id="GO:0016491">
    <property type="term" value="F:oxidoreductase activity"/>
    <property type="evidence" value="ECO:0007669"/>
    <property type="project" value="InterPro"/>
</dbReference>
<keyword evidence="3" id="KW-1185">Reference proteome</keyword>
<dbReference type="InterPro" id="IPR002937">
    <property type="entry name" value="Amino_oxidase"/>
</dbReference>
<organism evidence="2 3">
    <name type="scientific">Dietzia timorensis</name>
    <dbReference type="NCBI Taxonomy" id="499555"/>
    <lineage>
        <taxon>Bacteria</taxon>
        <taxon>Bacillati</taxon>
        <taxon>Actinomycetota</taxon>
        <taxon>Actinomycetes</taxon>
        <taxon>Mycobacteriales</taxon>
        <taxon>Dietziaceae</taxon>
        <taxon>Dietzia</taxon>
    </lineage>
</organism>
<protein>
    <submittedName>
        <fullName evidence="2">Protoporphyrinogen oxidase, chloroplastic/mitochondrial</fullName>
    </submittedName>
</protein>
<evidence type="ECO:0000313" key="3">
    <source>
        <dbReference type="Proteomes" id="UP000186104"/>
    </source>
</evidence>
<dbReference type="PANTHER" id="PTHR42923">
    <property type="entry name" value="PROTOPORPHYRINOGEN OXIDASE"/>
    <property type="match status" value="1"/>
</dbReference>
<dbReference type="AlphaFoldDB" id="A0A173LJP5"/>
<feature type="domain" description="Amine oxidase" evidence="1">
    <location>
        <begin position="35"/>
        <end position="315"/>
    </location>
</feature>
<dbReference type="Proteomes" id="UP000186104">
    <property type="component" value="Chromosome"/>
</dbReference>
<dbReference type="InterPro" id="IPR050464">
    <property type="entry name" value="Zeta_carotene_desat/Oxidored"/>
</dbReference>
<dbReference type="KEGG" id="dtm:BJL86_0131"/>
<dbReference type="SUPFAM" id="SSF51905">
    <property type="entry name" value="FAD/NAD(P)-binding domain"/>
    <property type="match status" value="1"/>
</dbReference>
<dbReference type="Pfam" id="PF01593">
    <property type="entry name" value="Amino_oxidase"/>
    <property type="match status" value="1"/>
</dbReference>
<sequence>MSETDDKTQLPDLFPSADYARARPPRRIAVIGSGVSGLVASHVLSRHDEVTLFEADPRLGGHAHTHDVDVGGKTIAVDSGFIVHNRRTYPTLIRLFDELGVATIDSEMSLSIRDDELGVEYCGGTGVAGMLPNRAALRPRHVKMLADVPRFHRAARKQLARADATSDVINSPETLGEFLDRHRFGQHFRRTFVIPLVAAVWSTEPGKALEYPAEFLFRFLDNHGMLTVLGSPQWRTVAGGSRNYVDSVAAGIAHVRTGEPVHEVMPGRGGVRVDTAAGGDTFDAVVVATHSDQALRMLGAPTPAQTEILSALPYQRNEMIMHTDTSILPRAPRARAAWNHLSSAPLRITSEGEGPQQEVITYDMNRLQHLPVPGETRILVTLNGRELVDPEKILRSAEYAHPLYTPESVAARARLAEIDSDRVVFAGAYHGWGFHEDGAASGLRAAEKLGGRWS</sequence>
<dbReference type="STRING" id="499555.BJL86_0131"/>
<proteinExistence type="predicted"/>
<dbReference type="PANTHER" id="PTHR42923:SF17">
    <property type="entry name" value="AMINE OXIDASE DOMAIN-CONTAINING PROTEIN"/>
    <property type="match status" value="1"/>
</dbReference>